<dbReference type="PANTHER" id="PTHR43450:SF1">
    <property type="entry name" value="ASPARTATE--TRNA LIGASE, CYTOPLASMIC"/>
    <property type="match status" value="1"/>
</dbReference>
<keyword evidence="4" id="KW-0963">Cytoplasm</keyword>
<dbReference type="InterPro" id="IPR045864">
    <property type="entry name" value="aa-tRNA-synth_II/BPL/LPL"/>
</dbReference>
<dbReference type="CDD" id="cd00776">
    <property type="entry name" value="AsxRS_core"/>
    <property type="match status" value="1"/>
</dbReference>
<dbReference type="Pfam" id="PF00152">
    <property type="entry name" value="tRNA-synt_2"/>
    <property type="match status" value="1"/>
</dbReference>
<dbReference type="EMBL" id="CAXHTA020000017">
    <property type="protein sequence ID" value="CAL5227766.1"/>
    <property type="molecule type" value="Genomic_DNA"/>
</dbReference>
<sequence length="539" mass="60634">MSWWEERPINSPKPTQPTTNGVTSEDGYKNTKESKAAKKAERAAQRGKAAAPTQAEAGDPLGSQYGDMQLIQSRAQAAEEYLSINSLSEEQNGQKVLLRGRVHTVRGKGKSCFMVLRQERATVQVILFVDDKTVSKGMVKYATAIPRESIVDVSGEVHIPETPVAGCTCSKVELKVHSIRCVSRADNLPFELADAMRSEEDLQREDAQFATVTQDTRLENRWIDLRTPVNHAIFKIQSAVCQLFREALLAEGFQEIHTPKLIAGASEGGAAVFKVDYMGQPACLAQSPQFYKQMAVCSDFSRVFEIGPVFRAEKSFTHRHLCEFTGLDFEMAINQHYNEVLDVMDHLFVYMFNGLQKRCAGELATIAEQFPVEPLQYLPKTLRISFEEGIKMLQEAGFEPDPLGDLTTELERELGKLVKKKYHTDFYALYRYPLAVRPFYTMPDPEDPRYSNSFDVFIRGEEIISGAQRVHDPALLTERAKAHEIPLESIQSYINCFKYGAPPHGGLGVGMERVVMLFCGLDNIRKTSMFPRDPKRLTP</sequence>
<dbReference type="PANTHER" id="PTHR43450">
    <property type="entry name" value="ASPARTYL-TRNA SYNTHETASE"/>
    <property type="match status" value="1"/>
</dbReference>
<accession>A0ABP1G660</accession>
<keyword evidence="5" id="KW-0436">Ligase</keyword>
<dbReference type="PRINTS" id="PR01042">
    <property type="entry name" value="TRNASYNTHASP"/>
</dbReference>
<feature type="compositionally biased region" description="Basic and acidic residues" evidence="12">
    <location>
        <begin position="26"/>
        <end position="44"/>
    </location>
</feature>
<organism evidence="14 15">
    <name type="scientific">Coccomyxa viridis</name>
    <dbReference type="NCBI Taxonomy" id="1274662"/>
    <lineage>
        <taxon>Eukaryota</taxon>
        <taxon>Viridiplantae</taxon>
        <taxon>Chlorophyta</taxon>
        <taxon>core chlorophytes</taxon>
        <taxon>Trebouxiophyceae</taxon>
        <taxon>Trebouxiophyceae incertae sedis</taxon>
        <taxon>Coccomyxaceae</taxon>
        <taxon>Coccomyxa</taxon>
    </lineage>
</organism>
<dbReference type="Gene3D" id="3.30.930.10">
    <property type="entry name" value="Bira Bifunctional Protein, Domain 2"/>
    <property type="match status" value="1"/>
</dbReference>
<dbReference type="Proteomes" id="UP001497392">
    <property type="component" value="Unassembled WGS sequence"/>
</dbReference>
<name>A0ABP1G660_9CHLO</name>
<feature type="compositionally biased region" description="Polar residues" evidence="12">
    <location>
        <begin position="12"/>
        <end position="23"/>
    </location>
</feature>
<evidence type="ECO:0000256" key="12">
    <source>
        <dbReference type="SAM" id="MobiDB-lite"/>
    </source>
</evidence>
<protein>
    <recommendedName>
        <fullName evidence="3">aspartate--tRNA ligase</fullName>
        <ecNumber evidence="3">6.1.1.12</ecNumber>
    </recommendedName>
    <alternativeName>
        <fullName evidence="10">Aspartyl-tRNA synthetase</fullName>
    </alternativeName>
</protein>
<proteinExistence type="inferred from homology"/>
<dbReference type="Gene3D" id="2.40.50.140">
    <property type="entry name" value="Nucleic acid-binding proteins"/>
    <property type="match status" value="1"/>
</dbReference>
<comment type="subcellular location">
    <subcellularLocation>
        <location evidence="1">Cytoplasm</location>
    </subcellularLocation>
</comment>
<evidence type="ECO:0000256" key="6">
    <source>
        <dbReference type="ARBA" id="ARBA00022741"/>
    </source>
</evidence>
<dbReference type="HAMAP" id="MF_02075">
    <property type="entry name" value="Asp_tRNA_synth_type2"/>
    <property type="match status" value="1"/>
</dbReference>
<dbReference type="CDD" id="cd04320">
    <property type="entry name" value="AspRS_cyto_N"/>
    <property type="match status" value="1"/>
</dbReference>
<evidence type="ECO:0000313" key="15">
    <source>
        <dbReference type="Proteomes" id="UP001497392"/>
    </source>
</evidence>
<evidence type="ECO:0000259" key="13">
    <source>
        <dbReference type="PROSITE" id="PS50862"/>
    </source>
</evidence>
<dbReference type="InterPro" id="IPR006195">
    <property type="entry name" value="aa-tRNA-synth_II"/>
</dbReference>
<dbReference type="SUPFAM" id="SSF55681">
    <property type="entry name" value="Class II aaRS and biotin synthetases"/>
    <property type="match status" value="1"/>
</dbReference>
<dbReference type="InterPro" id="IPR002312">
    <property type="entry name" value="Asp/Asn-tRNA-synth_IIb"/>
</dbReference>
<comment type="catalytic activity">
    <reaction evidence="11">
        <text>tRNA(Asp) + L-aspartate + ATP = L-aspartyl-tRNA(Asp) + AMP + diphosphate</text>
        <dbReference type="Rhea" id="RHEA:19649"/>
        <dbReference type="Rhea" id="RHEA-COMP:9660"/>
        <dbReference type="Rhea" id="RHEA-COMP:9678"/>
        <dbReference type="ChEBI" id="CHEBI:29991"/>
        <dbReference type="ChEBI" id="CHEBI:30616"/>
        <dbReference type="ChEBI" id="CHEBI:33019"/>
        <dbReference type="ChEBI" id="CHEBI:78442"/>
        <dbReference type="ChEBI" id="CHEBI:78516"/>
        <dbReference type="ChEBI" id="CHEBI:456215"/>
        <dbReference type="EC" id="6.1.1.12"/>
    </reaction>
</comment>
<dbReference type="SUPFAM" id="SSF50249">
    <property type="entry name" value="Nucleic acid-binding proteins"/>
    <property type="match status" value="1"/>
</dbReference>
<dbReference type="InterPro" id="IPR012340">
    <property type="entry name" value="NA-bd_OB-fold"/>
</dbReference>
<dbReference type="InterPro" id="IPR004364">
    <property type="entry name" value="Aa-tRNA-synt_II"/>
</dbReference>
<evidence type="ECO:0000256" key="10">
    <source>
        <dbReference type="ARBA" id="ARBA00033155"/>
    </source>
</evidence>
<comment type="caution">
    <text evidence="14">The sequence shown here is derived from an EMBL/GenBank/DDBJ whole genome shotgun (WGS) entry which is preliminary data.</text>
</comment>
<gene>
    <name evidence="14" type="primary">g10786</name>
    <name evidence="14" type="ORF">VP750_LOCUS9672</name>
</gene>
<feature type="region of interest" description="Disordered" evidence="12">
    <location>
        <begin position="1"/>
        <end position="65"/>
    </location>
</feature>
<evidence type="ECO:0000256" key="4">
    <source>
        <dbReference type="ARBA" id="ARBA00022490"/>
    </source>
</evidence>
<evidence type="ECO:0000256" key="9">
    <source>
        <dbReference type="ARBA" id="ARBA00023146"/>
    </source>
</evidence>
<dbReference type="Pfam" id="PF01336">
    <property type="entry name" value="tRNA_anti-codon"/>
    <property type="match status" value="1"/>
</dbReference>
<evidence type="ECO:0000256" key="11">
    <source>
        <dbReference type="ARBA" id="ARBA00047904"/>
    </source>
</evidence>
<feature type="compositionally biased region" description="Low complexity" evidence="12">
    <location>
        <begin position="46"/>
        <end position="55"/>
    </location>
</feature>
<keyword evidence="8" id="KW-0648">Protein biosynthesis</keyword>
<dbReference type="InterPro" id="IPR004523">
    <property type="entry name" value="Asp-tRNA_synthase_2"/>
</dbReference>
<evidence type="ECO:0000256" key="5">
    <source>
        <dbReference type="ARBA" id="ARBA00022598"/>
    </source>
</evidence>
<evidence type="ECO:0000256" key="8">
    <source>
        <dbReference type="ARBA" id="ARBA00022917"/>
    </source>
</evidence>
<keyword evidence="7" id="KW-0067">ATP-binding</keyword>
<dbReference type="NCBIfam" id="NF003483">
    <property type="entry name" value="PRK05159.1"/>
    <property type="match status" value="1"/>
</dbReference>
<keyword evidence="15" id="KW-1185">Reference proteome</keyword>
<reference evidence="14 15" key="1">
    <citation type="submission" date="2024-06" db="EMBL/GenBank/DDBJ databases">
        <authorList>
            <person name="Kraege A."/>
            <person name="Thomma B."/>
        </authorList>
    </citation>
    <scope>NUCLEOTIDE SEQUENCE [LARGE SCALE GENOMIC DNA]</scope>
</reference>
<dbReference type="EC" id="6.1.1.12" evidence="3"/>
<evidence type="ECO:0000256" key="7">
    <source>
        <dbReference type="ARBA" id="ARBA00022840"/>
    </source>
</evidence>
<dbReference type="PROSITE" id="PS50862">
    <property type="entry name" value="AA_TRNA_LIGASE_II"/>
    <property type="match status" value="1"/>
</dbReference>
<keyword evidence="6" id="KW-0547">Nucleotide-binding</keyword>
<dbReference type="InterPro" id="IPR004365">
    <property type="entry name" value="NA-bd_OB_tRNA"/>
</dbReference>
<comment type="similarity">
    <text evidence="2">Belongs to the class-II aminoacyl-tRNA synthetase family. Type 2 subfamily.</text>
</comment>
<dbReference type="NCBIfam" id="TIGR00458">
    <property type="entry name" value="aspS_nondisc"/>
    <property type="match status" value="1"/>
</dbReference>
<evidence type="ECO:0000256" key="2">
    <source>
        <dbReference type="ARBA" id="ARBA00005312"/>
    </source>
</evidence>
<evidence type="ECO:0000256" key="1">
    <source>
        <dbReference type="ARBA" id="ARBA00004496"/>
    </source>
</evidence>
<evidence type="ECO:0000256" key="3">
    <source>
        <dbReference type="ARBA" id="ARBA00012841"/>
    </source>
</evidence>
<keyword evidence="9" id="KW-0030">Aminoacyl-tRNA synthetase</keyword>
<feature type="domain" description="Aminoacyl-transfer RNA synthetases class-II family profile" evidence="13">
    <location>
        <begin position="234"/>
        <end position="539"/>
    </location>
</feature>
<evidence type="ECO:0000313" key="14">
    <source>
        <dbReference type="EMBL" id="CAL5227766.1"/>
    </source>
</evidence>